<evidence type="ECO:0000256" key="2">
    <source>
        <dbReference type="ARBA" id="ARBA00022801"/>
    </source>
</evidence>
<feature type="domain" description="Carboxyltransferase" evidence="4">
    <location>
        <begin position="1"/>
        <end position="77"/>
    </location>
</feature>
<dbReference type="AlphaFoldDB" id="A0A429LVT4"/>
<dbReference type="Proteomes" id="UP000280073">
    <property type="component" value="Unassembled WGS sequence"/>
</dbReference>
<sequence length="77" mass="8635">HAGRNLLIGDMLPITEYSAQTTTALAQAQIPSFTQNWEIAVMYGPHGAPDFFTKQDIDAFFANEFEIHYNSSRTGIR</sequence>
<evidence type="ECO:0000256" key="3">
    <source>
        <dbReference type="ARBA" id="ARBA00022840"/>
    </source>
</evidence>
<accession>A0A429LVT4</accession>
<dbReference type="EMBL" id="RFDI01002896">
    <property type="protein sequence ID" value="RSR07140.1"/>
    <property type="molecule type" value="Genomic_DNA"/>
</dbReference>
<gene>
    <name evidence="5" type="ORF">EA686_30590</name>
</gene>
<dbReference type="InterPro" id="IPR003778">
    <property type="entry name" value="CT_A_B"/>
</dbReference>
<evidence type="ECO:0000259" key="4">
    <source>
        <dbReference type="Pfam" id="PF02626"/>
    </source>
</evidence>
<evidence type="ECO:0000313" key="6">
    <source>
        <dbReference type="Proteomes" id="UP000280073"/>
    </source>
</evidence>
<organism evidence="5 6">
    <name type="scientific">Acinetobacter baumannii</name>
    <dbReference type="NCBI Taxonomy" id="470"/>
    <lineage>
        <taxon>Bacteria</taxon>
        <taxon>Pseudomonadati</taxon>
        <taxon>Pseudomonadota</taxon>
        <taxon>Gammaproteobacteria</taxon>
        <taxon>Moraxellales</taxon>
        <taxon>Moraxellaceae</taxon>
        <taxon>Acinetobacter</taxon>
        <taxon>Acinetobacter calcoaceticus/baumannii complex</taxon>
    </lineage>
</organism>
<dbReference type="GO" id="GO:0005524">
    <property type="term" value="F:ATP binding"/>
    <property type="evidence" value="ECO:0007669"/>
    <property type="project" value="UniProtKB-KW"/>
</dbReference>
<name>A0A429LVT4_ACIBA</name>
<dbReference type="Gene3D" id="2.40.100.10">
    <property type="entry name" value="Cyclophilin-like"/>
    <property type="match status" value="1"/>
</dbReference>
<keyword evidence="2 5" id="KW-0378">Hydrolase</keyword>
<dbReference type="Pfam" id="PF02626">
    <property type="entry name" value="CT_A_B"/>
    <property type="match status" value="1"/>
</dbReference>
<proteinExistence type="predicted"/>
<feature type="non-terminal residue" evidence="5">
    <location>
        <position position="77"/>
    </location>
</feature>
<evidence type="ECO:0000256" key="1">
    <source>
        <dbReference type="ARBA" id="ARBA00022741"/>
    </source>
</evidence>
<reference evidence="5 6" key="1">
    <citation type="submission" date="2018-10" db="EMBL/GenBank/DDBJ databases">
        <title>GWAS and RNA-Seq identify cryptic mechanisms of antimicrobial resistance in Acinetobacter baumannii.</title>
        <authorList>
            <person name="Sahl J.W."/>
        </authorList>
    </citation>
    <scope>NUCLEOTIDE SEQUENCE [LARGE SCALE GENOMIC DNA]</scope>
    <source>
        <strain evidence="5 6">TG28175</strain>
    </source>
</reference>
<protein>
    <submittedName>
        <fullName evidence="5">Allophanate hydrolase</fullName>
    </submittedName>
</protein>
<keyword evidence="1" id="KW-0547">Nucleotide-binding</keyword>
<evidence type="ECO:0000313" key="5">
    <source>
        <dbReference type="EMBL" id="RSR07140.1"/>
    </source>
</evidence>
<dbReference type="SUPFAM" id="SSF50891">
    <property type="entry name" value="Cyclophilin-like"/>
    <property type="match status" value="1"/>
</dbReference>
<feature type="non-terminal residue" evidence="5">
    <location>
        <position position="1"/>
    </location>
</feature>
<comment type="caution">
    <text evidence="5">The sequence shown here is derived from an EMBL/GenBank/DDBJ whole genome shotgun (WGS) entry which is preliminary data.</text>
</comment>
<keyword evidence="3" id="KW-0067">ATP-binding</keyword>
<dbReference type="GO" id="GO:0016787">
    <property type="term" value="F:hydrolase activity"/>
    <property type="evidence" value="ECO:0007669"/>
    <property type="project" value="UniProtKB-KW"/>
</dbReference>
<dbReference type="InterPro" id="IPR029000">
    <property type="entry name" value="Cyclophilin-like_dom_sf"/>
</dbReference>